<dbReference type="GO" id="GO:0009982">
    <property type="term" value="F:pseudouridine synthase activity"/>
    <property type="evidence" value="ECO:0007669"/>
    <property type="project" value="InterPro"/>
</dbReference>
<dbReference type="InterPro" id="IPR020103">
    <property type="entry name" value="PsdUridine_synth_cat_dom_sf"/>
</dbReference>
<organism evidence="6 7">
    <name type="scientific">Powellomyces hirtus</name>
    <dbReference type="NCBI Taxonomy" id="109895"/>
    <lineage>
        <taxon>Eukaryota</taxon>
        <taxon>Fungi</taxon>
        <taxon>Fungi incertae sedis</taxon>
        <taxon>Chytridiomycota</taxon>
        <taxon>Chytridiomycota incertae sedis</taxon>
        <taxon>Chytridiomycetes</taxon>
        <taxon>Spizellomycetales</taxon>
        <taxon>Powellomycetaceae</taxon>
        <taxon>Powellomyces</taxon>
    </lineage>
</organism>
<gene>
    <name evidence="6" type="ORF">PhCBS80983_g02756</name>
</gene>
<feature type="domain" description="TRUD" evidence="5">
    <location>
        <begin position="409"/>
        <end position="659"/>
    </location>
</feature>
<dbReference type="Pfam" id="PF01142">
    <property type="entry name" value="TruD"/>
    <property type="match status" value="1"/>
</dbReference>
<evidence type="ECO:0000256" key="4">
    <source>
        <dbReference type="SAM" id="MobiDB-lite"/>
    </source>
</evidence>
<dbReference type="InterPro" id="IPR042214">
    <property type="entry name" value="TruD_catalytic"/>
</dbReference>
<dbReference type="PROSITE" id="PS01268">
    <property type="entry name" value="UPF0024"/>
    <property type="match status" value="1"/>
</dbReference>
<dbReference type="PROSITE" id="PS50984">
    <property type="entry name" value="TRUD"/>
    <property type="match status" value="1"/>
</dbReference>
<dbReference type="InterPro" id="IPR020119">
    <property type="entry name" value="PsdUridine_synth_TruD_CS"/>
</dbReference>
<dbReference type="CDD" id="cd02576">
    <property type="entry name" value="PseudoU_synth_ScPUS7"/>
    <property type="match status" value="1"/>
</dbReference>
<dbReference type="Proteomes" id="UP000318582">
    <property type="component" value="Unassembled WGS sequence"/>
</dbReference>
<comment type="caution">
    <text evidence="6">The sequence shown here is derived from an EMBL/GenBank/DDBJ whole genome shotgun (WGS) entry which is preliminary data.</text>
</comment>
<protein>
    <recommendedName>
        <fullName evidence="5">TRUD domain-containing protein</fullName>
    </recommendedName>
</protein>
<dbReference type="NCBIfam" id="TIGR00094">
    <property type="entry name" value="tRNA_TruD_broad"/>
    <property type="match status" value="1"/>
</dbReference>
<dbReference type="EMBL" id="QEAQ01000030">
    <property type="protein sequence ID" value="TPX58945.1"/>
    <property type="molecule type" value="Genomic_DNA"/>
</dbReference>
<evidence type="ECO:0000256" key="2">
    <source>
        <dbReference type="ARBA" id="ARBA00022694"/>
    </source>
</evidence>
<dbReference type="PANTHER" id="PTHR13326">
    <property type="entry name" value="TRNA PSEUDOURIDINE SYNTHASE D"/>
    <property type="match status" value="1"/>
</dbReference>
<dbReference type="InterPro" id="IPR011760">
    <property type="entry name" value="PsdUridine_synth_TruD_insert"/>
</dbReference>
<keyword evidence="7" id="KW-1185">Reference proteome</keyword>
<dbReference type="GO" id="GO:0001522">
    <property type="term" value="P:pseudouridine synthesis"/>
    <property type="evidence" value="ECO:0007669"/>
    <property type="project" value="InterPro"/>
</dbReference>
<feature type="region of interest" description="Disordered" evidence="4">
    <location>
        <begin position="1"/>
        <end position="62"/>
    </location>
</feature>
<sequence>MSTIPQVADSAKRPLAGDDVPSVAEDDNQSKRARKENVDDEAVVEAEKEGDAADPSKTAVGTSDVTARKVLKEEDVGITAYIAPELKGFTGILKSRYTDFQVNEVTPDGQIVHLVSTVAPAAPEAAPEPSAEVKEVNEDQVYVELGDLIGDDTFIQNLKKMVADIKASRMPVTKQKDETIIAETPAATDATSESLIANTTSTPAPALPEPLTANIPTKETRTKIHMCVKQHFGSLIDTQGAEGGDLVFRAKTNEKRGARNKNDKKEKGGKGKGAKNSEWRRYKTKDEWDAAGGQYTEFTLYKENVDTMNAISKIASLLRLRNKAFSYAGSKDKRAVTTQKVAISRIPPSRLAAMNKGLRGMSLGDFRMRKEQITLGELKGNHFKIALRDVECESVESVEVALQSLRDYGFINYFGMQRFGTRSLPTYAVGIAYLNGEFEKAVNYIMEPKDGDRQDVQEARLLWMTQKDAAGALKGLPKHCLAERSVLGYFKSKDRHSDFLGALEAIPRNLRTMYLHSYQSLVWNHMASERLRLYGRKPVVGDLVDVTPSDTNNTTADDIDDMDLDPENEIEADVTDTQPENSKRREVIVKLIETDQEAATYDMAQVVLPMPGHQIQYPTHAIRELYSTFMSTHGVDPFNMVRKHKTASLPGSYRRILGKAADFAWQILRYTDPEQDLMLTDMDRVQGKPEPVSLPDGARLGVVVEFTLGSSQYATMALRECTKMATAAGHHEEKWTTSQNRNAEAGKS</sequence>
<feature type="compositionally biased region" description="Basic and acidic residues" evidence="4">
    <location>
        <begin position="251"/>
        <end position="278"/>
    </location>
</feature>
<proteinExistence type="inferred from homology"/>
<dbReference type="AlphaFoldDB" id="A0A507E6L7"/>
<dbReference type="GO" id="GO:0005634">
    <property type="term" value="C:nucleus"/>
    <property type="evidence" value="ECO:0007669"/>
    <property type="project" value="TreeGrafter"/>
</dbReference>
<keyword evidence="2" id="KW-0819">tRNA processing</keyword>
<dbReference type="PIRSF" id="PIRSF037016">
    <property type="entry name" value="Pseudouridin_synth_euk_prd"/>
    <property type="match status" value="1"/>
</dbReference>
<feature type="region of interest" description="Disordered" evidence="4">
    <location>
        <begin position="729"/>
        <end position="748"/>
    </location>
</feature>
<comment type="similarity">
    <text evidence="1">Belongs to the pseudouridine synthase TruD family.</text>
</comment>
<dbReference type="STRING" id="109895.A0A507E6L7"/>
<keyword evidence="3" id="KW-0413">Isomerase</keyword>
<evidence type="ECO:0000256" key="3">
    <source>
        <dbReference type="ARBA" id="ARBA00023235"/>
    </source>
</evidence>
<reference evidence="6 7" key="1">
    <citation type="journal article" date="2019" name="Sci. Rep.">
        <title>Comparative genomics of chytrid fungi reveal insights into the obligate biotrophic and pathogenic lifestyle of Synchytrium endobioticum.</title>
        <authorList>
            <person name="van de Vossenberg B.T.L.H."/>
            <person name="Warris S."/>
            <person name="Nguyen H.D.T."/>
            <person name="van Gent-Pelzer M.P.E."/>
            <person name="Joly D.L."/>
            <person name="van de Geest H.C."/>
            <person name="Bonants P.J.M."/>
            <person name="Smith D.S."/>
            <person name="Levesque C.A."/>
            <person name="van der Lee T.A.J."/>
        </authorList>
    </citation>
    <scope>NUCLEOTIDE SEQUENCE [LARGE SCALE GENOMIC DNA]</scope>
    <source>
        <strain evidence="6 7">CBS 809.83</strain>
    </source>
</reference>
<evidence type="ECO:0000313" key="7">
    <source>
        <dbReference type="Proteomes" id="UP000318582"/>
    </source>
</evidence>
<feature type="region of interest" description="Disordered" evidence="4">
    <location>
        <begin position="248"/>
        <end position="278"/>
    </location>
</feature>
<dbReference type="PANTHER" id="PTHR13326:SF21">
    <property type="entry name" value="PSEUDOURIDYLATE SYNTHASE PUS7L"/>
    <property type="match status" value="1"/>
</dbReference>
<dbReference type="InterPro" id="IPR001656">
    <property type="entry name" value="PsdUridine_synth_TruD"/>
</dbReference>
<dbReference type="GO" id="GO:0003723">
    <property type="term" value="F:RNA binding"/>
    <property type="evidence" value="ECO:0007669"/>
    <property type="project" value="InterPro"/>
</dbReference>
<dbReference type="SUPFAM" id="SSF55120">
    <property type="entry name" value="Pseudouridine synthase"/>
    <property type="match status" value="1"/>
</dbReference>
<evidence type="ECO:0000256" key="1">
    <source>
        <dbReference type="ARBA" id="ARBA00007953"/>
    </source>
</evidence>
<dbReference type="Gene3D" id="3.30.2350.20">
    <property type="entry name" value="TruD, catalytic domain"/>
    <property type="match status" value="2"/>
</dbReference>
<name>A0A507E6L7_9FUNG</name>
<dbReference type="GO" id="GO:0008033">
    <property type="term" value="P:tRNA processing"/>
    <property type="evidence" value="ECO:0007669"/>
    <property type="project" value="UniProtKB-KW"/>
</dbReference>
<evidence type="ECO:0000259" key="5">
    <source>
        <dbReference type="PROSITE" id="PS50984"/>
    </source>
</evidence>
<accession>A0A507E6L7</accession>
<evidence type="ECO:0000313" key="6">
    <source>
        <dbReference type="EMBL" id="TPX58945.1"/>
    </source>
</evidence>